<keyword evidence="3" id="KW-1185">Reference proteome</keyword>
<reference evidence="2 3" key="1">
    <citation type="journal article" date="2019" name="Emerg. Microbes Infect.">
        <title>Comprehensive subspecies identification of 175 nontuberculous mycobacteria species based on 7547 genomic profiles.</title>
        <authorList>
            <person name="Matsumoto Y."/>
            <person name="Kinjo T."/>
            <person name="Motooka D."/>
            <person name="Nabeya D."/>
            <person name="Jung N."/>
            <person name="Uechi K."/>
            <person name="Horii T."/>
            <person name="Iida T."/>
            <person name="Fujita J."/>
            <person name="Nakamura S."/>
        </authorList>
    </citation>
    <scope>NUCLEOTIDE SEQUENCE [LARGE SCALE GENOMIC DNA]</scope>
    <source>
        <strain evidence="2 3">JCM 6399</strain>
    </source>
</reference>
<evidence type="ECO:0000256" key="1">
    <source>
        <dbReference type="SAM" id="SignalP"/>
    </source>
</evidence>
<organism evidence="2 3">
    <name type="scientific">Mycobacterium gallinarum</name>
    <dbReference type="NCBI Taxonomy" id="39689"/>
    <lineage>
        <taxon>Bacteria</taxon>
        <taxon>Bacillati</taxon>
        <taxon>Actinomycetota</taxon>
        <taxon>Actinomycetes</taxon>
        <taxon>Mycobacteriales</taxon>
        <taxon>Mycobacteriaceae</taxon>
        <taxon>Mycobacterium</taxon>
    </lineage>
</organism>
<keyword evidence="1" id="KW-0732">Signal</keyword>
<evidence type="ECO:0000313" key="2">
    <source>
        <dbReference type="EMBL" id="BBY94777.1"/>
    </source>
</evidence>
<proteinExistence type="predicted"/>
<dbReference type="Proteomes" id="UP000465785">
    <property type="component" value="Chromosome"/>
</dbReference>
<name>A0A9W4B6H0_9MYCO</name>
<feature type="chain" id="PRO_5040905288" evidence="1">
    <location>
        <begin position="22"/>
        <end position="132"/>
    </location>
</feature>
<protein>
    <submittedName>
        <fullName evidence="2">Uncharacterized protein</fullName>
    </submittedName>
</protein>
<dbReference type="KEGG" id="mgau:MGALJ_44460"/>
<dbReference type="EMBL" id="AP022601">
    <property type="protein sequence ID" value="BBY94777.1"/>
    <property type="molecule type" value="Genomic_DNA"/>
</dbReference>
<gene>
    <name evidence="2" type="ORF">MGALJ_44460</name>
</gene>
<dbReference type="RefSeq" id="WP_163732894.1">
    <property type="nucleotide sequence ID" value="NZ_AP022601.1"/>
</dbReference>
<accession>A0A9W4B6H0</accession>
<feature type="signal peptide" evidence="1">
    <location>
        <begin position="1"/>
        <end position="21"/>
    </location>
</feature>
<sequence>MRSFPILAAVAIAVWGAPAAAAETTVLPERQGPAGVVFVDNPAIVDAHPMPADSFSRVAGDQAVDVHFTTGTPECYGVHATVTETAETVSVELLSGALPEAAGRACIMIAVSGTVEVPLAGPLGDRRVLSVS</sequence>
<evidence type="ECO:0000313" key="3">
    <source>
        <dbReference type="Proteomes" id="UP000465785"/>
    </source>
</evidence>
<dbReference type="AlphaFoldDB" id="A0A9W4B6H0"/>